<accession>A0AB94IW82</accession>
<dbReference type="Pfam" id="PF02082">
    <property type="entry name" value="Rrf2"/>
    <property type="match status" value="1"/>
</dbReference>
<dbReference type="PROSITE" id="PS51197">
    <property type="entry name" value="HTH_RRF2_2"/>
    <property type="match status" value="1"/>
</dbReference>
<dbReference type="InterPro" id="IPR036388">
    <property type="entry name" value="WH-like_DNA-bd_sf"/>
</dbReference>
<dbReference type="PANTHER" id="PTHR33221:SF5">
    <property type="entry name" value="HTH-TYPE TRANSCRIPTIONAL REGULATOR ISCR"/>
    <property type="match status" value="1"/>
</dbReference>
<dbReference type="SUPFAM" id="SSF46785">
    <property type="entry name" value="Winged helix' DNA-binding domain"/>
    <property type="match status" value="1"/>
</dbReference>
<protein>
    <submittedName>
        <fullName evidence="2">Transcriptional regulator, BadM/Rrf2 family</fullName>
    </submittedName>
</protein>
<dbReference type="GO" id="GO:0003700">
    <property type="term" value="F:DNA-binding transcription factor activity"/>
    <property type="evidence" value="ECO:0007669"/>
    <property type="project" value="TreeGrafter"/>
</dbReference>
<sequence>MKLSTTTRYGLRALTDLCVQQQDAPVSVSDIARRQSIPVNYLEQLFAKLRRSNILKSVRGAQGGYLLARPAKEITLSEVIAALGEEILFGSCQSEKGCANAATCSTFDLWNRLRISIDGILDGTTLEDLAKKDRTLRARKTVDPLRRAAVARALKHQEIRP</sequence>
<dbReference type="PANTHER" id="PTHR33221">
    <property type="entry name" value="WINGED HELIX-TURN-HELIX TRANSCRIPTIONAL REGULATOR, RRF2 FAMILY"/>
    <property type="match status" value="1"/>
</dbReference>
<dbReference type="GO" id="GO:0005829">
    <property type="term" value="C:cytosol"/>
    <property type="evidence" value="ECO:0007669"/>
    <property type="project" value="TreeGrafter"/>
</dbReference>
<proteinExistence type="predicted"/>
<evidence type="ECO:0000313" key="3">
    <source>
        <dbReference type="Proteomes" id="UP000008957"/>
    </source>
</evidence>
<dbReference type="Gene3D" id="1.10.10.10">
    <property type="entry name" value="Winged helix-like DNA-binding domain superfamily/Winged helix DNA-binding domain"/>
    <property type="match status" value="1"/>
</dbReference>
<dbReference type="RefSeq" id="WP_015556126.1">
    <property type="nucleotide sequence ID" value="NC_021038.1"/>
</dbReference>
<dbReference type="NCBIfam" id="TIGR00738">
    <property type="entry name" value="rrf2_super"/>
    <property type="match status" value="1"/>
</dbReference>
<dbReference type="EMBL" id="FP929056">
    <property type="protein sequence ID" value="CBL27979.1"/>
    <property type="molecule type" value="Genomic_DNA"/>
</dbReference>
<keyword evidence="3" id="KW-1185">Reference proteome</keyword>
<dbReference type="InterPro" id="IPR036390">
    <property type="entry name" value="WH_DNA-bd_sf"/>
</dbReference>
<name>A0AB94IW82_9BACT</name>
<reference evidence="3" key="1">
    <citation type="submission" date="2010-03" db="EMBL/GenBank/DDBJ databases">
        <title>The genome sequence of Synergistetes sp. SGP1.</title>
        <authorList>
            <consortium name="metaHIT consortium -- http://www.metahit.eu/"/>
            <person name="Pajon A."/>
            <person name="Turner K."/>
            <person name="Parkhill J."/>
            <person name="Wade W."/>
            <person name="Vartoukian S."/>
        </authorList>
    </citation>
    <scope>NUCLEOTIDE SEQUENCE [LARGE SCALE GENOMIC DNA]</scope>
    <source>
        <strain evidence="3">SGP1</strain>
    </source>
</reference>
<dbReference type="Proteomes" id="UP000008957">
    <property type="component" value="Chromosome"/>
</dbReference>
<evidence type="ECO:0000256" key="1">
    <source>
        <dbReference type="ARBA" id="ARBA00023125"/>
    </source>
</evidence>
<dbReference type="KEGG" id="sbr:SY1_05890"/>
<gene>
    <name evidence="2" type="ORF">SY1_05890</name>
</gene>
<dbReference type="InterPro" id="IPR000944">
    <property type="entry name" value="Tscrpt_reg_Rrf2"/>
</dbReference>
<organism evidence="2 3">
    <name type="scientific">Fretibacterium fastidiosum</name>
    <dbReference type="NCBI Taxonomy" id="651822"/>
    <lineage>
        <taxon>Bacteria</taxon>
        <taxon>Thermotogati</taxon>
        <taxon>Synergistota</taxon>
        <taxon>Synergistia</taxon>
        <taxon>Synergistales</taxon>
        <taxon>Aminobacteriaceae</taxon>
        <taxon>Fretibacterium</taxon>
    </lineage>
</organism>
<reference evidence="2 3" key="2">
    <citation type="submission" date="2010-03" db="EMBL/GenBank/DDBJ databases">
        <authorList>
            <person name="Pajon A."/>
        </authorList>
    </citation>
    <scope>NUCLEOTIDE SEQUENCE [LARGE SCALE GENOMIC DNA]</scope>
    <source>
        <strain evidence="2 3">SGP1</strain>
    </source>
</reference>
<dbReference type="AlphaFoldDB" id="A0AB94IW82"/>
<evidence type="ECO:0000313" key="2">
    <source>
        <dbReference type="EMBL" id="CBL27979.1"/>
    </source>
</evidence>
<dbReference type="GO" id="GO:0003677">
    <property type="term" value="F:DNA binding"/>
    <property type="evidence" value="ECO:0007669"/>
    <property type="project" value="UniProtKB-KW"/>
</dbReference>
<keyword evidence="1" id="KW-0238">DNA-binding</keyword>